<feature type="transmembrane region" description="Helical" evidence="1">
    <location>
        <begin position="29"/>
        <end position="49"/>
    </location>
</feature>
<proteinExistence type="predicted"/>
<feature type="transmembrane region" description="Helical" evidence="1">
    <location>
        <begin position="61"/>
        <end position="82"/>
    </location>
</feature>
<keyword evidence="1" id="KW-0812">Transmembrane</keyword>
<keyword evidence="1" id="KW-0472">Membrane</keyword>
<accession>A0ABN9PF34</accession>
<feature type="transmembrane region" description="Helical" evidence="1">
    <location>
        <begin position="125"/>
        <end position="145"/>
    </location>
</feature>
<protein>
    <recommendedName>
        <fullName evidence="4">Transmembrane protein 138</fullName>
    </recommendedName>
</protein>
<reference evidence="2" key="1">
    <citation type="submission" date="2023-10" db="EMBL/GenBank/DDBJ databases">
        <authorList>
            <person name="Chen Y."/>
            <person name="Shah S."/>
            <person name="Dougan E. K."/>
            <person name="Thang M."/>
            <person name="Chan C."/>
        </authorList>
    </citation>
    <scope>NUCLEOTIDE SEQUENCE [LARGE SCALE GENOMIC DNA]</scope>
</reference>
<evidence type="ECO:0008006" key="4">
    <source>
        <dbReference type="Google" id="ProtNLM"/>
    </source>
</evidence>
<dbReference type="EMBL" id="CAUYUJ010000114">
    <property type="protein sequence ID" value="CAK0788740.1"/>
    <property type="molecule type" value="Genomic_DNA"/>
</dbReference>
<keyword evidence="3" id="KW-1185">Reference proteome</keyword>
<gene>
    <name evidence="2" type="ORF">PCOR1329_LOCUS525</name>
</gene>
<feature type="transmembrane region" description="Helical" evidence="1">
    <location>
        <begin position="94"/>
        <end position="113"/>
    </location>
</feature>
<evidence type="ECO:0000313" key="2">
    <source>
        <dbReference type="EMBL" id="CAK0788740.1"/>
    </source>
</evidence>
<name>A0ABN9PF34_9DINO</name>
<evidence type="ECO:0000256" key="1">
    <source>
        <dbReference type="SAM" id="Phobius"/>
    </source>
</evidence>
<keyword evidence="1" id="KW-1133">Transmembrane helix</keyword>
<evidence type="ECO:0000313" key="3">
    <source>
        <dbReference type="Proteomes" id="UP001189429"/>
    </source>
</evidence>
<sequence length="147" mass="16387">MDLIPMMTIMIRLVIDVVETAELMQEASLVAQVLALFVDLILGRLAMVIRGLAALFAKPHLGVGLNVVYVVMQWLWVVLEALSLLSFEWSRLSLLTQGLAGFSLNIVILPVGYRGPICIVQKIILLKPLRICMSFQMVLSFLMIVSF</sequence>
<comment type="caution">
    <text evidence="2">The sequence shown here is derived from an EMBL/GenBank/DDBJ whole genome shotgun (WGS) entry which is preliminary data.</text>
</comment>
<dbReference type="Proteomes" id="UP001189429">
    <property type="component" value="Unassembled WGS sequence"/>
</dbReference>
<organism evidence="2 3">
    <name type="scientific">Prorocentrum cordatum</name>
    <dbReference type="NCBI Taxonomy" id="2364126"/>
    <lineage>
        <taxon>Eukaryota</taxon>
        <taxon>Sar</taxon>
        <taxon>Alveolata</taxon>
        <taxon>Dinophyceae</taxon>
        <taxon>Prorocentrales</taxon>
        <taxon>Prorocentraceae</taxon>
        <taxon>Prorocentrum</taxon>
    </lineage>
</organism>